<dbReference type="EMBL" id="FCOF02000055">
    <property type="protein sequence ID" value="SAK91013.1"/>
    <property type="molecule type" value="Genomic_DNA"/>
</dbReference>
<protein>
    <submittedName>
        <fullName evidence="1">Uncharacterized protein</fullName>
    </submittedName>
</protein>
<name>A0A158D946_9BURK</name>
<dbReference type="AlphaFoldDB" id="A0A158D946"/>
<organism evidence="1 2">
    <name type="scientific">Caballeronia catudaia</name>
    <dbReference type="NCBI Taxonomy" id="1777136"/>
    <lineage>
        <taxon>Bacteria</taxon>
        <taxon>Pseudomonadati</taxon>
        <taxon>Pseudomonadota</taxon>
        <taxon>Betaproteobacteria</taxon>
        <taxon>Burkholderiales</taxon>
        <taxon>Burkholderiaceae</taxon>
        <taxon>Caballeronia</taxon>
    </lineage>
</organism>
<evidence type="ECO:0000313" key="2">
    <source>
        <dbReference type="Proteomes" id="UP000054870"/>
    </source>
</evidence>
<reference evidence="1" key="1">
    <citation type="submission" date="2016-01" db="EMBL/GenBank/DDBJ databases">
        <authorList>
            <person name="Peeters C."/>
        </authorList>
    </citation>
    <scope>NUCLEOTIDE SEQUENCE [LARGE SCALE GENOMIC DNA]</scope>
    <source>
        <strain evidence="1">LMG 29318</strain>
    </source>
</reference>
<sequence length="69" mass="7697">MCIMRKRRLHSRDLNDAFAAAAEALALFCRLRNIDTADLPAREVDIILDLAFEEAAQQAAARSEARRPG</sequence>
<gene>
    <name evidence="1" type="ORF">AWB75_06395</name>
</gene>
<accession>A0A158D946</accession>
<keyword evidence="2" id="KW-1185">Reference proteome</keyword>
<evidence type="ECO:0000313" key="1">
    <source>
        <dbReference type="EMBL" id="SAK91013.1"/>
    </source>
</evidence>
<dbReference type="Proteomes" id="UP000054870">
    <property type="component" value="Unassembled WGS sequence"/>
</dbReference>
<comment type="caution">
    <text evidence="1">The sequence shown here is derived from an EMBL/GenBank/DDBJ whole genome shotgun (WGS) entry which is preliminary data.</text>
</comment>
<proteinExistence type="predicted"/>